<evidence type="ECO:0000259" key="7">
    <source>
        <dbReference type="Pfam" id="PF00171"/>
    </source>
</evidence>
<keyword evidence="9" id="KW-1185">Reference proteome</keyword>
<evidence type="ECO:0000256" key="2">
    <source>
        <dbReference type="ARBA" id="ARBA00023002"/>
    </source>
</evidence>
<evidence type="ECO:0000313" key="8">
    <source>
        <dbReference type="EMBL" id="NID03880.1"/>
    </source>
</evidence>
<evidence type="ECO:0000256" key="3">
    <source>
        <dbReference type="ARBA" id="ARBA00024226"/>
    </source>
</evidence>
<dbReference type="PANTHER" id="PTHR42804:SF1">
    <property type="entry name" value="ALDEHYDE DEHYDROGENASE-RELATED"/>
    <property type="match status" value="1"/>
</dbReference>
<evidence type="ECO:0000256" key="1">
    <source>
        <dbReference type="ARBA" id="ARBA00009986"/>
    </source>
</evidence>
<dbReference type="Gene3D" id="3.40.605.10">
    <property type="entry name" value="Aldehyde Dehydrogenase, Chain A, domain 1"/>
    <property type="match status" value="1"/>
</dbReference>
<dbReference type="InterPro" id="IPR029510">
    <property type="entry name" value="Ald_DH_CS_GLU"/>
</dbReference>
<dbReference type="CDD" id="cd07138">
    <property type="entry name" value="ALDH_CddD_SSP0762"/>
    <property type="match status" value="1"/>
</dbReference>
<dbReference type="PROSITE" id="PS00687">
    <property type="entry name" value="ALDEHYDE_DEHYDR_GLU"/>
    <property type="match status" value="1"/>
</dbReference>
<keyword evidence="2 6" id="KW-0560">Oxidoreductase</keyword>
<comment type="caution">
    <text evidence="8">The sequence shown here is derived from an EMBL/GenBank/DDBJ whole genome shotgun (WGS) entry which is preliminary data.</text>
</comment>
<comment type="similarity">
    <text evidence="1 6">Belongs to the aldehyde dehydrogenase family.</text>
</comment>
<organism evidence="8 9">
    <name type="scientific">Luteibacter jiangsuensis</name>
    <dbReference type="NCBI Taxonomy" id="637577"/>
    <lineage>
        <taxon>Bacteria</taxon>
        <taxon>Pseudomonadati</taxon>
        <taxon>Pseudomonadota</taxon>
        <taxon>Gammaproteobacteria</taxon>
        <taxon>Lysobacterales</taxon>
        <taxon>Rhodanobacteraceae</taxon>
        <taxon>Luteibacter</taxon>
    </lineage>
</organism>
<proteinExistence type="inferred from homology"/>
<gene>
    <name evidence="8" type="ORF">HBF26_03210</name>
</gene>
<protein>
    <recommendedName>
        <fullName evidence="3">aldehyde dehydrogenase (NAD(+))</fullName>
        <ecNumber evidence="3">1.2.1.3</ecNumber>
    </recommendedName>
</protein>
<evidence type="ECO:0000256" key="6">
    <source>
        <dbReference type="RuleBase" id="RU003345"/>
    </source>
</evidence>
<feature type="domain" description="Aldehyde dehydrogenase" evidence="7">
    <location>
        <begin position="14"/>
        <end position="468"/>
    </location>
</feature>
<dbReference type="PROSITE" id="PS00070">
    <property type="entry name" value="ALDEHYDE_DEHYDR_CYS"/>
    <property type="match status" value="1"/>
</dbReference>
<sequence>MHTIEHIYIDGAFVAPHGTERFELFNPATEAVIGTVRLADADDARRAIAAAKRAFETFRTAGVEERIALLQRMHDAVLAREDDLFAAIREEYGAPVSRGRWMARHASSVFADAIETLRTFEFERRMGTATVVMQPAGVAGLITPWNSNAGFICGKLATAIAAGCTAVIKPSEMSALQTKIVTEALHEAGAPAGVFNIVTGRGDVVGAEMVASPDIAKISFTGSTAVGKGILRDGAATLKRVTLELGGKSPSVILDDADFEKVVPLVIGAGFMNSGQACIAGTRILVPRSRLAEFEALAASAVEAVVAGDPADSATEIGPMVSAKQWQRVQGYIRKGIEEGARLLAGGEGRPAGHTRGWLVRPTLFTDVRNDMTIAREEIFGPVLSVIAYDDEEEAIAIANDTSYGLQAYVFSGDLERARRVATRIDAGRVLINTLAHEPKAPFGGFKQSGIGREYGQFGLEAYLEPKAYLGL</sequence>
<feature type="active site" evidence="5">
    <location>
        <position position="244"/>
    </location>
</feature>
<dbReference type="InterPro" id="IPR016161">
    <property type="entry name" value="Ald_DH/histidinol_DH"/>
</dbReference>
<dbReference type="Pfam" id="PF00171">
    <property type="entry name" value="Aldedh"/>
    <property type="match status" value="1"/>
</dbReference>
<reference evidence="8 9" key="1">
    <citation type="journal article" date="2011" name="Curr. Microbiol.">
        <title>Luteibacter jiangsuensis sp. nov.: a methamidophos-degrading bacterium isolated from a methamidophos-manufacturing factory.</title>
        <authorList>
            <person name="Wang L."/>
            <person name="Wang G.L."/>
            <person name="Li S.P."/>
            <person name="Jiang J.D."/>
        </authorList>
    </citation>
    <scope>NUCLEOTIDE SEQUENCE [LARGE SCALE GENOMIC DNA]</scope>
    <source>
        <strain evidence="8 9">CGMCC 1.10133</strain>
    </source>
</reference>
<name>A0ABX0Q016_9GAMM</name>
<dbReference type="InterPro" id="IPR016160">
    <property type="entry name" value="Ald_DH_CS_CYS"/>
</dbReference>
<dbReference type="InterPro" id="IPR016163">
    <property type="entry name" value="Ald_DH_C"/>
</dbReference>
<dbReference type="Proteomes" id="UP001429601">
    <property type="component" value="Unassembled WGS sequence"/>
</dbReference>
<accession>A0ABX0Q016</accession>
<dbReference type="SUPFAM" id="SSF53720">
    <property type="entry name" value="ALDH-like"/>
    <property type="match status" value="1"/>
</dbReference>
<evidence type="ECO:0000256" key="4">
    <source>
        <dbReference type="ARBA" id="ARBA00049194"/>
    </source>
</evidence>
<evidence type="ECO:0000313" key="9">
    <source>
        <dbReference type="Proteomes" id="UP001429601"/>
    </source>
</evidence>
<dbReference type="EMBL" id="JAAQQR010000001">
    <property type="protein sequence ID" value="NID03880.1"/>
    <property type="molecule type" value="Genomic_DNA"/>
</dbReference>
<dbReference type="InterPro" id="IPR015590">
    <property type="entry name" value="Aldehyde_DH_dom"/>
</dbReference>
<dbReference type="InterPro" id="IPR016162">
    <property type="entry name" value="Ald_DH_N"/>
</dbReference>
<dbReference type="PANTHER" id="PTHR42804">
    <property type="entry name" value="ALDEHYDE DEHYDROGENASE"/>
    <property type="match status" value="1"/>
</dbReference>
<evidence type="ECO:0000256" key="5">
    <source>
        <dbReference type="PROSITE-ProRule" id="PRU10007"/>
    </source>
</evidence>
<comment type="catalytic activity">
    <reaction evidence="4">
        <text>an aldehyde + NAD(+) + H2O = a carboxylate + NADH + 2 H(+)</text>
        <dbReference type="Rhea" id="RHEA:16185"/>
        <dbReference type="ChEBI" id="CHEBI:15377"/>
        <dbReference type="ChEBI" id="CHEBI:15378"/>
        <dbReference type="ChEBI" id="CHEBI:17478"/>
        <dbReference type="ChEBI" id="CHEBI:29067"/>
        <dbReference type="ChEBI" id="CHEBI:57540"/>
        <dbReference type="ChEBI" id="CHEBI:57945"/>
        <dbReference type="EC" id="1.2.1.3"/>
    </reaction>
</comment>
<dbReference type="EC" id="1.2.1.3" evidence="3"/>
<dbReference type="RefSeq" id="WP_167122959.1">
    <property type="nucleotide sequence ID" value="NZ_JAAQQR010000001.1"/>
</dbReference>
<dbReference type="Gene3D" id="3.40.309.10">
    <property type="entry name" value="Aldehyde Dehydrogenase, Chain A, domain 2"/>
    <property type="match status" value="1"/>
</dbReference>